<evidence type="ECO:0000259" key="3">
    <source>
        <dbReference type="Pfam" id="PF13439"/>
    </source>
</evidence>
<evidence type="ECO:0000313" key="4">
    <source>
        <dbReference type="EMBL" id="MBC9131455.1"/>
    </source>
</evidence>
<dbReference type="InterPro" id="IPR028098">
    <property type="entry name" value="Glyco_trans_4-like_N"/>
</dbReference>
<reference evidence="4 5" key="1">
    <citation type="submission" date="2020-06" db="EMBL/GenBank/DDBJ databases">
        <title>Frischella cerana isolated from Apis cerana gut homogenate.</title>
        <authorList>
            <person name="Wolter L.A."/>
            <person name="Suenami S."/>
            <person name="Miyazaki R."/>
        </authorList>
    </citation>
    <scope>NUCLEOTIDE SEQUENCE [LARGE SCALE GENOMIC DNA]</scope>
    <source>
        <strain evidence="4 5">Ac13</strain>
    </source>
</reference>
<dbReference type="Gene3D" id="3.40.50.2000">
    <property type="entry name" value="Glycogen Phosphorylase B"/>
    <property type="match status" value="2"/>
</dbReference>
<sequence>MKVYVNARFLTQNMTGVQRFALEICQELLKLRHDLVFLVPNVENIAILERSFPVQVVGKKNGFYWEQIELPKFLKKQGNHLLINLCNRAPIFYKNNIIVLHDVIFKRYPKTVSLGFGLFYKLMVPNLIKRAKKILTVSQFSKQEILYFYPKYHRDIKVIYNAVDKKFRPHYDNHHNELYLLAVSSDFSHKNFESLVKAFLLLNHPTLKLKIVGNKGSIAIQYQNEKNINFLGRVSDEQLIELYQNAYAFVFPSLYEGFGIPPLEAQACGCPVISSNLSVMPEVLGDSVIYFNPKDVNDIKEKINLLLQDKQLYKGLVTKGLQNVARFSWADSAQILNDTINQLMSQE</sequence>
<proteinExistence type="predicted"/>
<dbReference type="InterPro" id="IPR001296">
    <property type="entry name" value="Glyco_trans_1"/>
</dbReference>
<keyword evidence="1" id="KW-0808">Transferase</keyword>
<accession>A0ABR7QZ28</accession>
<evidence type="ECO:0000313" key="5">
    <source>
        <dbReference type="Proteomes" id="UP000651208"/>
    </source>
</evidence>
<protein>
    <submittedName>
        <fullName evidence="4">Glycosyltransferase family 4 protein</fullName>
    </submittedName>
</protein>
<evidence type="ECO:0000259" key="2">
    <source>
        <dbReference type="Pfam" id="PF00534"/>
    </source>
</evidence>
<keyword evidence="5" id="KW-1185">Reference proteome</keyword>
<dbReference type="PANTHER" id="PTHR46401">
    <property type="entry name" value="GLYCOSYLTRANSFERASE WBBK-RELATED"/>
    <property type="match status" value="1"/>
</dbReference>
<feature type="domain" description="Glycosyl transferase family 1" evidence="2">
    <location>
        <begin position="167"/>
        <end position="317"/>
    </location>
</feature>
<dbReference type="Pfam" id="PF00534">
    <property type="entry name" value="Glycos_transf_1"/>
    <property type="match status" value="1"/>
</dbReference>
<evidence type="ECO:0000256" key="1">
    <source>
        <dbReference type="ARBA" id="ARBA00022679"/>
    </source>
</evidence>
<dbReference type="PANTHER" id="PTHR46401:SF2">
    <property type="entry name" value="GLYCOSYLTRANSFERASE WBBK-RELATED"/>
    <property type="match status" value="1"/>
</dbReference>
<dbReference type="SUPFAM" id="SSF53756">
    <property type="entry name" value="UDP-Glycosyltransferase/glycogen phosphorylase"/>
    <property type="match status" value="1"/>
</dbReference>
<dbReference type="EMBL" id="JABURY010000018">
    <property type="protein sequence ID" value="MBC9131455.1"/>
    <property type="molecule type" value="Genomic_DNA"/>
</dbReference>
<dbReference type="Proteomes" id="UP000651208">
    <property type="component" value="Unassembled WGS sequence"/>
</dbReference>
<dbReference type="Pfam" id="PF13439">
    <property type="entry name" value="Glyco_transf_4"/>
    <property type="match status" value="1"/>
</dbReference>
<comment type="caution">
    <text evidence="4">The sequence shown here is derived from an EMBL/GenBank/DDBJ whole genome shotgun (WGS) entry which is preliminary data.</text>
</comment>
<gene>
    <name evidence="4" type="ORF">FcAc13_09065</name>
</gene>
<organism evidence="4 5">
    <name type="scientific">Frischella japonica</name>
    <dbReference type="NCBI Taxonomy" id="2741544"/>
    <lineage>
        <taxon>Bacteria</taxon>
        <taxon>Pseudomonadati</taxon>
        <taxon>Pseudomonadota</taxon>
        <taxon>Gammaproteobacteria</taxon>
        <taxon>Orbales</taxon>
        <taxon>Orbaceae</taxon>
        <taxon>Frischella</taxon>
    </lineage>
</organism>
<dbReference type="CDD" id="cd03809">
    <property type="entry name" value="GT4_MtfB-like"/>
    <property type="match status" value="1"/>
</dbReference>
<name>A0ABR7QZ28_9GAMM</name>
<feature type="domain" description="Glycosyltransferase subfamily 4-like N-terminal" evidence="3">
    <location>
        <begin position="15"/>
        <end position="165"/>
    </location>
</feature>